<dbReference type="EMBL" id="CAADRA010005466">
    <property type="protein sequence ID" value="VFT90154.1"/>
    <property type="molecule type" value="Genomic_DNA"/>
</dbReference>
<evidence type="ECO:0000313" key="4">
    <source>
        <dbReference type="Proteomes" id="UP000332933"/>
    </source>
</evidence>
<dbReference type="AlphaFoldDB" id="A0A485KXT8"/>
<dbReference type="EMBL" id="VJMH01005445">
    <property type="protein sequence ID" value="KAF0695901.1"/>
    <property type="molecule type" value="Genomic_DNA"/>
</dbReference>
<reference evidence="2" key="2">
    <citation type="submission" date="2019-06" db="EMBL/GenBank/DDBJ databases">
        <title>Genomics analysis of Aphanomyces spp. identifies a new class of oomycete effector associated with host adaptation.</title>
        <authorList>
            <person name="Gaulin E."/>
        </authorList>
    </citation>
    <scope>NUCLEOTIDE SEQUENCE</scope>
    <source>
        <strain evidence="2">CBS 578.67</strain>
    </source>
</reference>
<protein>
    <submittedName>
        <fullName evidence="3">Aste57867_13315 protein</fullName>
    </submittedName>
</protein>
<feature type="coiled-coil region" evidence="1">
    <location>
        <begin position="250"/>
        <end position="305"/>
    </location>
</feature>
<gene>
    <name evidence="3" type="primary">Aste57867_13315</name>
    <name evidence="2" type="ORF">As57867_013266</name>
    <name evidence="3" type="ORF">ASTE57867_13315</name>
</gene>
<evidence type="ECO:0000313" key="3">
    <source>
        <dbReference type="EMBL" id="VFT90154.1"/>
    </source>
</evidence>
<sequence>MTQVQSVVVVEDEYSKKKQWRRGLLHKPVAPQTSSSSLDLVEQVRLACMERDVAMDEAASALVAAKFATDECDALKAMLKMKPAAAVAKPRTKSRPTTSVKALMLNLDFVLGVLRDRLGLNVHTADLKHHVLQHATSCQGKGLPVFKTVWDELRDVYAQLAQRPNDDDQHHQQRAADTECLWREAEGKWMDEKARMQTRHDTTEAKLADELDRCTKALTEERNVVAQVRAQVIAATAPQEQDAGAMQAKIQRLTKTLAAQDDAVRALEAQVATERATTAALVDALQQRQHEVSEWKAQCAAAESQVNGLHETIEWLQDGWDEAKARAIHWENESRKGDGVAEALKDQVTQLQAATDALEQMQHVIIQSNEAKLVVAERTVQELKARVVEMEAAKTASLETTKIKIAGQLAMHVRHWKRHHQNQNVASSVVA</sequence>
<accession>A0A485KXT8</accession>
<dbReference type="Proteomes" id="UP000332933">
    <property type="component" value="Unassembled WGS sequence"/>
</dbReference>
<proteinExistence type="predicted"/>
<keyword evidence="1" id="KW-0175">Coiled coil</keyword>
<evidence type="ECO:0000256" key="1">
    <source>
        <dbReference type="SAM" id="Coils"/>
    </source>
</evidence>
<evidence type="ECO:0000313" key="2">
    <source>
        <dbReference type="EMBL" id="KAF0695901.1"/>
    </source>
</evidence>
<keyword evidence="4" id="KW-1185">Reference proteome</keyword>
<dbReference type="OrthoDB" id="72347at2759"/>
<feature type="coiled-coil region" evidence="1">
    <location>
        <begin position="341"/>
        <end position="393"/>
    </location>
</feature>
<name>A0A485KXT8_9STRA</name>
<organism evidence="3 4">
    <name type="scientific">Aphanomyces stellatus</name>
    <dbReference type="NCBI Taxonomy" id="120398"/>
    <lineage>
        <taxon>Eukaryota</taxon>
        <taxon>Sar</taxon>
        <taxon>Stramenopiles</taxon>
        <taxon>Oomycota</taxon>
        <taxon>Saprolegniomycetes</taxon>
        <taxon>Saprolegniales</taxon>
        <taxon>Verrucalvaceae</taxon>
        <taxon>Aphanomyces</taxon>
    </lineage>
</organism>
<dbReference type="Gene3D" id="1.20.5.340">
    <property type="match status" value="1"/>
</dbReference>
<reference evidence="3 4" key="1">
    <citation type="submission" date="2019-03" db="EMBL/GenBank/DDBJ databases">
        <authorList>
            <person name="Gaulin E."/>
            <person name="Dumas B."/>
        </authorList>
    </citation>
    <scope>NUCLEOTIDE SEQUENCE [LARGE SCALE GENOMIC DNA]</scope>
    <source>
        <strain evidence="3">CBS 568.67</strain>
    </source>
</reference>